<comment type="similarity">
    <text evidence="3">Belongs to the RimP family.</text>
</comment>
<dbReference type="InterPro" id="IPR035956">
    <property type="entry name" value="RimP_N_sf"/>
</dbReference>
<reference evidence="6" key="1">
    <citation type="journal article" date="2021" name="PeerJ">
        <title>Extensive microbial diversity within the chicken gut microbiome revealed by metagenomics and culture.</title>
        <authorList>
            <person name="Gilroy R."/>
            <person name="Ravi A."/>
            <person name="Getino M."/>
            <person name="Pursley I."/>
            <person name="Horton D.L."/>
            <person name="Alikhan N.F."/>
            <person name="Baker D."/>
            <person name="Gharbi K."/>
            <person name="Hall N."/>
            <person name="Watson M."/>
            <person name="Adriaenssens E.M."/>
            <person name="Foster-Nyarko E."/>
            <person name="Jarju S."/>
            <person name="Secka A."/>
            <person name="Antonio M."/>
            <person name="Oren A."/>
            <person name="Chaudhuri R.R."/>
            <person name="La Ragione R."/>
            <person name="Hildebrand F."/>
            <person name="Pallen M.J."/>
        </authorList>
    </citation>
    <scope>NUCLEOTIDE SEQUENCE</scope>
    <source>
        <strain evidence="6">CHK186-16707</strain>
    </source>
</reference>
<evidence type="ECO:0000256" key="2">
    <source>
        <dbReference type="ARBA" id="ARBA00022517"/>
    </source>
</evidence>
<feature type="region of interest" description="Disordered" evidence="4">
    <location>
        <begin position="184"/>
        <end position="215"/>
    </location>
</feature>
<keyword evidence="1 3" id="KW-0963">Cytoplasm</keyword>
<sequence>MAKGPSKEELLRRITEAAAPAAASFGLELWGIELIGSGRPVARVFVDAPASAATLPAEENGDRLPPGVTVDQCAEISRMVGLALDVEELFSDAWTLEVSSPGLERPFFRPEQLPPYMGREVDALLWDPHPDFPGRRKFRGELTAVEDDAFTLRLSATDASAVAPGEAHARIRWDDVRRARLVHIFPDTSKPRPGKAPAPKSARTTAPAEGGGTKA</sequence>
<evidence type="ECO:0000256" key="1">
    <source>
        <dbReference type="ARBA" id="ARBA00022490"/>
    </source>
</evidence>
<proteinExistence type="inferred from homology"/>
<accession>A0A9D2HDG0</accession>
<dbReference type="Proteomes" id="UP000824225">
    <property type="component" value="Unassembled WGS sequence"/>
</dbReference>
<evidence type="ECO:0000256" key="4">
    <source>
        <dbReference type="SAM" id="MobiDB-lite"/>
    </source>
</evidence>
<dbReference type="Pfam" id="PF02576">
    <property type="entry name" value="RimP_N"/>
    <property type="match status" value="1"/>
</dbReference>
<name>A0A9D2HDG0_9BACT</name>
<gene>
    <name evidence="3" type="primary">rimP</name>
    <name evidence="6" type="ORF">H9962_01005</name>
</gene>
<dbReference type="SUPFAM" id="SSF74942">
    <property type="entry name" value="YhbC-like, C-terminal domain"/>
    <property type="match status" value="1"/>
</dbReference>
<evidence type="ECO:0000313" key="7">
    <source>
        <dbReference type="Proteomes" id="UP000824225"/>
    </source>
</evidence>
<dbReference type="EMBL" id="DXAN01000003">
    <property type="protein sequence ID" value="HJA07760.1"/>
    <property type="molecule type" value="Genomic_DNA"/>
</dbReference>
<comment type="caution">
    <text evidence="6">The sequence shown here is derived from an EMBL/GenBank/DDBJ whole genome shotgun (WGS) entry which is preliminary data.</text>
</comment>
<evidence type="ECO:0000259" key="5">
    <source>
        <dbReference type="Pfam" id="PF02576"/>
    </source>
</evidence>
<feature type="domain" description="Ribosome maturation factor RimP N-terminal" evidence="5">
    <location>
        <begin position="19"/>
        <end position="104"/>
    </location>
</feature>
<comment type="subcellular location">
    <subcellularLocation>
        <location evidence="3">Cytoplasm</location>
    </subcellularLocation>
</comment>
<evidence type="ECO:0000256" key="3">
    <source>
        <dbReference type="HAMAP-Rule" id="MF_01077"/>
    </source>
</evidence>
<dbReference type="PANTHER" id="PTHR33867">
    <property type="entry name" value="RIBOSOME MATURATION FACTOR RIMP"/>
    <property type="match status" value="1"/>
</dbReference>
<dbReference type="SUPFAM" id="SSF75420">
    <property type="entry name" value="YhbC-like, N-terminal domain"/>
    <property type="match status" value="1"/>
</dbReference>
<keyword evidence="2 3" id="KW-0690">Ribosome biogenesis</keyword>
<dbReference type="PANTHER" id="PTHR33867:SF1">
    <property type="entry name" value="RIBOSOME MATURATION FACTOR RIMP"/>
    <property type="match status" value="1"/>
</dbReference>
<dbReference type="InterPro" id="IPR003728">
    <property type="entry name" value="Ribosome_maturation_RimP"/>
</dbReference>
<dbReference type="InterPro" id="IPR028989">
    <property type="entry name" value="RimP_N"/>
</dbReference>
<reference evidence="6" key="2">
    <citation type="submission" date="2021-04" db="EMBL/GenBank/DDBJ databases">
        <authorList>
            <person name="Gilroy R."/>
        </authorList>
    </citation>
    <scope>NUCLEOTIDE SEQUENCE</scope>
    <source>
        <strain evidence="6">CHK186-16707</strain>
    </source>
</reference>
<dbReference type="InterPro" id="IPR028998">
    <property type="entry name" value="RimP_C"/>
</dbReference>
<protein>
    <recommendedName>
        <fullName evidence="3">Ribosome maturation factor RimP</fullName>
    </recommendedName>
</protein>
<dbReference type="Gene3D" id="3.30.300.70">
    <property type="entry name" value="RimP-like superfamily, N-terminal"/>
    <property type="match status" value="1"/>
</dbReference>
<evidence type="ECO:0000313" key="6">
    <source>
        <dbReference type="EMBL" id="HJA07760.1"/>
    </source>
</evidence>
<comment type="function">
    <text evidence="3">Required for maturation of 30S ribosomal subunits.</text>
</comment>
<organism evidence="6 7">
    <name type="scientific">Candidatus Mailhella merdigallinarum</name>
    <dbReference type="NCBI Taxonomy" id="2838658"/>
    <lineage>
        <taxon>Bacteria</taxon>
        <taxon>Pseudomonadati</taxon>
        <taxon>Thermodesulfobacteriota</taxon>
        <taxon>Desulfovibrionia</taxon>
        <taxon>Desulfovibrionales</taxon>
        <taxon>Desulfovibrionaceae</taxon>
        <taxon>Mailhella</taxon>
    </lineage>
</organism>
<dbReference type="InterPro" id="IPR036847">
    <property type="entry name" value="RimP_C_sf"/>
</dbReference>
<dbReference type="HAMAP" id="MF_01077">
    <property type="entry name" value="RimP"/>
    <property type="match status" value="1"/>
</dbReference>
<dbReference type="GO" id="GO:0005829">
    <property type="term" value="C:cytosol"/>
    <property type="evidence" value="ECO:0007669"/>
    <property type="project" value="TreeGrafter"/>
</dbReference>
<dbReference type="GO" id="GO:0006412">
    <property type="term" value="P:translation"/>
    <property type="evidence" value="ECO:0007669"/>
    <property type="project" value="TreeGrafter"/>
</dbReference>
<dbReference type="GO" id="GO:0000028">
    <property type="term" value="P:ribosomal small subunit assembly"/>
    <property type="evidence" value="ECO:0007669"/>
    <property type="project" value="TreeGrafter"/>
</dbReference>
<dbReference type="AlphaFoldDB" id="A0A9D2HDG0"/>
<dbReference type="CDD" id="cd01734">
    <property type="entry name" value="YlxS_C"/>
    <property type="match status" value="1"/>
</dbReference>